<keyword evidence="3" id="KW-1185">Reference proteome</keyword>
<feature type="transmembrane region" description="Helical" evidence="1">
    <location>
        <begin position="307"/>
        <end position="331"/>
    </location>
</feature>
<dbReference type="RefSeq" id="WP_248835223.1">
    <property type="nucleotide sequence ID" value="NZ_JAJEQE010000018.1"/>
</dbReference>
<dbReference type="Proteomes" id="UP001299235">
    <property type="component" value="Unassembled WGS sequence"/>
</dbReference>
<keyword evidence="1" id="KW-0812">Transmembrane</keyword>
<dbReference type="EMBL" id="JAJEQE010000018">
    <property type="protein sequence ID" value="MCC2148964.1"/>
    <property type="molecule type" value="Genomic_DNA"/>
</dbReference>
<comment type="caution">
    <text evidence="2">The sequence shown here is derived from an EMBL/GenBank/DDBJ whole genome shotgun (WGS) entry which is preliminary data.</text>
</comment>
<protein>
    <submittedName>
        <fullName evidence="2">Uncharacterized protein</fullName>
    </submittedName>
</protein>
<proteinExistence type="predicted"/>
<keyword evidence="1" id="KW-1133">Transmembrane helix</keyword>
<gene>
    <name evidence="2" type="ORF">LKD42_06805</name>
</gene>
<evidence type="ECO:0000313" key="2">
    <source>
        <dbReference type="EMBL" id="MCC2148964.1"/>
    </source>
</evidence>
<organism evidence="2 3">
    <name type="scientific">Hominisplanchenecus faecis</name>
    <dbReference type="NCBI Taxonomy" id="2885351"/>
    <lineage>
        <taxon>Bacteria</taxon>
        <taxon>Bacillati</taxon>
        <taxon>Bacillota</taxon>
        <taxon>Clostridia</taxon>
        <taxon>Lachnospirales</taxon>
        <taxon>Lachnospiraceae</taxon>
        <taxon>Hominisplanchenecus</taxon>
    </lineage>
</organism>
<keyword evidence="1" id="KW-0472">Membrane</keyword>
<accession>A0ABS8EW17</accession>
<sequence length="484" mass="54246">MSDTVIVLQDECILTASGKAGKLPKIDRVSRIPIEPFGDTFEQWKAALKEYNEEYLPKSLKIVLPASYSSARITQVPYAVGRQLSKMAKNVVDEHKGEDIADYSVVQSDKKQGVCLCCGSAQNDVIKQILDFCTELKITVKEISIPMEGYLKLLSQSRVYKNKTAIFLLFEENSVISVLYKEGMCLYTTRSRIFSEPGTLNFGTEIVRSISGMMQFYATTKSETPITDVYYTGCLEDDFEVSIEGIKNMNLNVRKMKIDIPFQAKGDPQFWLSCIGGMIVDKKKKEINLLPAWKEANKEEVIKNVDILSHILVPLATLGVCMVLFAAVTVWNLHTQGQINDVNDWINDEQVQAAYQEANAIQQKSDKLAEAQDQVRQMTANLDTYPDLTKKMISTIENASGRDMEVHIKTMDADTGKLTFDAVSQKVIDIPTYVQKLQKTGLFASLDYNGYTYQSQEKTYSLALSCILKSDEAETEIETGGAEN</sequence>
<evidence type="ECO:0000256" key="1">
    <source>
        <dbReference type="SAM" id="Phobius"/>
    </source>
</evidence>
<name>A0ABS8EW17_9FIRM</name>
<evidence type="ECO:0000313" key="3">
    <source>
        <dbReference type="Proteomes" id="UP001299235"/>
    </source>
</evidence>
<reference evidence="2 3" key="1">
    <citation type="submission" date="2021-10" db="EMBL/GenBank/DDBJ databases">
        <title>Anaerobic single-cell dispensing facilitates the cultivation of human gut bacteria.</title>
        <authorList>
            <person name="Afrizal A."/>
        </authorList>
    </citation>
    <scope>NUCLEOTIDE SEQUENCE [LARGE SCALE GENOMIC DNA]</scope>
    <source>
        <strain evidence="2 3">CLA-AA-H246</strain>
    </source>
</reference>